<dbReference type="SUPFAM" id="SSF109604">
    <property type="entry name" value="HD-domain/PDEase-like"/>
    <property type="match status" value="1"/>
</dbReference>
<accession>A0A9W6B1X8</accession>
<dbReference type="EMBL" id="BRPL01000002">
    <property type="protein sequence ID" value="GLB47367.1"/>
    <property type="molecule type" value="Genomic_DNA"/>
</dbReference>
<dbReference type="AlphaFoldDB" id="A0A9W6B1X8"/>
<dbReference type="PANTHER" id="PTHR33594:SF1">
    <property type="entry name" value="HD_PDEASE DOMAIN-CONTAINING PROTEIN"/>
    <property type="match status" value="1"/>
</dbReference>
<evidence type="ECO:0000259" key="1">
    <source>
        <dbReference type="SMART" id="SM00471"/>
    </source>
</evidence>
<dbReference type="SMART" id="SM00471">
    <property type="entry name" value="HDc"/>
    <property type="match status" value="1"/>
</dbReference>
<evidence type="ECO:0000313" key="3">
    <source>
        <dbReference type="Proteomes" id="UP001144204"/>
    </source>
</evidence>
<dbReference type="RefSeq" id="WP_286136836.1">
    <property type="nucleotide sequence ID" value="NZ_BRPL01000002.1"/>
</dbReference>
<sequence length="212" mass="25090">MNSKLNLVEQYVRKHLENDHTGHNMSHIRRVVRTSQKLLKRIDADSLITLAAAYLHDVIDDKLTDDPKQQQVELKQHLVQWKFTPFQIKMIFQIITQMSFSKNLIHHYQLPIEGQIVQDADRLDAIGVIGIARAFYYAGHKGESMYNPQIPIRSKMTKQQYRHQPTTTYNHFYEKLLKLKNQMNTEPAKRIAEKRNQEMKMFLKAFKNEWNG</sequence>
<feature type="domain" description="HD/PDEase" evidence="1">
    <location>
        <begin position="20"/>
        <end position="135"/>
    </location>
</feature>
<dbReference type="InterPro" id="IPR006674">
    <property type="entry name" value="HD_domain"/>
</dbReference>
<comment type="caution">
    <text evidence="2">The sequence shown here is derived from an EMBL/GenBank/DDBJ whole genome shotgun (WGS) entry which is preliminary data.</text>
</comment>
<dbReference type="Gene3D" id="1.20.58.1910">
    <property type="match status" value="1"/>
</dbReference>
<dbReference type="CDD" id="cd00077">
    <property type="entry name" value="HDc"/>
    <property type="match status" value="1"/>
</dbReference>
<dbReference type="Gene3D" id="1.10.472.50">
    <property type="entry name" value="HD-domain/PDEase-like"/>
    <property type="match status" value="1"/>
</dbReference>
<dbReference type="Pfam" id="PF01966">
    <property type="entry name" value="HD"/>
    <property type="match status" value="1"/>
</dbReference>
<proteinExistence type="predicted"/>
<evidence type="ECO:0000313" key="2">
    <source>
        <dbReference type="EMBL" id="GLB47367.1"/>
    </source>
</evidence>
<reference evidence="2" key="2">
    <citation type="journal article" date="2023" name="PLoS ONE">
        <title>Philodulcilactobacillus myokoensis gen. nov., sp. nov., a fructophilic, acidophilic, and agar-phobic lactic acid bacterium isolated from fermented vegetable extracts.</title>
        <authorList>
            <person name="Kouya T."/>
            <person name="Ishiyama Y."/>
            <person name="Ohashi S."/>
            <person name="Kumakubo R."/>
            <person name="Yamazaki T."/>
            <person name="Otaki T."/>
        </authorList>
    </citation>
    <scope>NUCLEOTIDE SEQUENCE</scope>
    <source>
        <strain evidence="2">WR16-4</strain>
    </source>
</reference>
<dbReference type="InterPro" id="IPR003607">
    <property type="entry name" value="HD/PDEase_dom"/>
</dbReference>
<reference evidence="2" key="1">
    <citation type="submission" date="2022-07" db="EMBL/GenBank/DDBJ databases">
        <authorList>
            <person name="Kouya T."/>
            <person name="Ishiyama Y."/>
        </authorList>
    </citation>
    <scope>NUCLEOTIDE SEQUENCE</scope>
    <source>
        <strain evidence="2">WR16-4</strain>
    </source>
</reference>
<name>A0A9W6B1X8_9LACO</name>
<keyword evidence="3" id="KW-1185">Reference proteome</keyword>
<organism evidence="2 3">
    <name type="scientific">Philodulcilactobacillus myokoensis</name>
    <dbReference type="NCBI Taxonomy" id="2929573"/>
    <lineage>
        <taxon>Bacteria</taxon>
        <taxon>Bacillati</taxon>
        <taxon>Bacillota</taxon>
        <taxon>Bacilli</taxon>
        <taxon>Lactobacillales</taxon>
        <taxon>Lactobacillaceae</taxon>
        <taxon>Philodulcilactobacillus</taxon>
    </lineage>
</organism>
<dbReference type="Proteomes" id="UP001144204">
    <property type="component" value="Unassembled WGS sequence"/>
</dbReference>
<gene>
    <name evidence="2" type="ORF">WR164_13460</name>
</gene>
<protein>
    <submittedName>
        <fullName evidence="2">Phosphohydrolase</fullName>
    </submittedName>
</protein>
<dbReference type="PANTHER" id="PTHR33594">
    <property type="entry name" value="SUPERFAMILY HYDROLASE, PUTATIVE (AFU_ORTHOLOGUE AFUA_1G03035)-RELATED"/>
    <property type="match status" value="1"/>
</dbReference>